<proteinExistence type="predicted"/>
<name>A0A9W8AJ51_9FUNG</name>
<dbReference type="EMBL" id="JANBPY010002723">
    <property type="protein sequence ID" value="KAJ1953931.1"/>
    <property type="molecule type" value="Genomic_DNA"/>
</dbReference>
<sequence length="256" mass="26632">MNLQRRSPNPFLGISKAFKSIKGLFSKEKKPSAKKDATNAPKEKTPSTGKDAANPSPNNPSSGKDATNSPPNSPQSAPRSADGVHPPESAVPGAAASAATSTPGKIGWSTKINYIGAGATIAMLPGMIMGSSKDKEPTAEAASAESIPATNPPPTYTSQDLPPPYSSQDSPPPYTSQDPPPPNDGKFTQQGYTNPSQQLPSANQPAQPDDVKGTAYVDPSVPQYNANQQAYIDPTQKQYYASHGNPIMTSGTTVLA</sequence>
<organism evidence="2 3">
    <name type="scientific">Dispira parvispora</name>
    <dbReference type="NCBI Taxonomy" id="1520584"/>
    <lineage>
        <taxon>Eukaryota</taxon>
        <taxon>Fungi</taxon>
        <taxon>Fungi incertae sedis</taxon>
        <taxon>Zoopagomycota</taxon>
        <taxon>Kickxellomycotina</taxon>
        <taxon>Dimargaritomycetes</taxon>
        <taxon>Dimargaritales</taxon>
        <taxon>Dimargaritaceae</taxon>
        <taxon>Dispira</taxon>
    </lineage>
</organism>
<feature type="region of interest" description="Disordered" evidence="1">
    <location>
        <begin position="129"/>
        <end position="230"/>
    </location>
</feature>
<feature type="compositionally biased region" description="Polar residues" evidence="1">
    <location>
        <begin position="186"/>
        <end position="206"/>
    </location>
</feature>
<dbReference type="Proteomes" id="UP001150925">
    <property type="component" value="Unassembled WGS sequence"/>
</dbReference>
<evidence type="ECO:0000313" key="2">
    <source>
        <dbReference type="EMBL" id="KAJ1953931.1"/>
    </source>
</evidence>
<feature type="compositionally biased region" description="Pro residues" evidence="1">
    <location>
        <begin position="150"/>
        <end position="183"/>
    </location>
</feature>
<reference evidence="2" key="1">
    <citation type="submission" date="2022-07" db="EMBL/GenBank/DDBJ databases">
        <title>Phylogenomic reconstructions and comparative analyses of Kickxellomycotina fungi.</title>
        <authorList>
            <person name="Reynolds N.K."/>
            <person name="Stajich J.E."/>
            <person name="Barry K."/>
            <person name="Grigoriev I.V."/>
            <person name="Crous P."/>
            <person name="Smith M.E."/>
        </authorList>
    </citation>
    <scope>NUCLEOTIDE SEQUENCE</scope>
    <source>
        <strain evidence="2">RSA 1196</strain>
    </source>
</reference>
<feature type="region of interest" description="Disordered" evidence="1">
    <location>
        <begin position="24"/>
        <end position="109"/>
    </location>
</feature>
<feature type="compositionally biased region" description="Polar residues" evidence="1">
    <location>
        <begin position="55"/>
        <end position="78"/>
    </location>
</feature>
<feature type="compositionally biased region" description="Low complexity" evidence="1">
    <location>
        <begin position="92"/>
        <end position="104"/>
    </location>
</feature>
<feature type="compositionally biased region" description="Basic and acidic residues" evidence="1">
    <location>
        <begin position="25"/>
        <end position="45"/>
    </location>
</feature>
<evidence type="ECO:0000256" key="1">
    <source>
        <dbReference type="SAM" id="MobiDB-lite"/>
    </source>
</evidence>
<keyword evidence="3" id="KW-1185">Reference proteome</keyword>
<protein>
    <submittedName>
        <fullName evidence="2">Uncharacterized protein</fullName>
    </submittedName>
</protein>
<evidence type="ECO:0000313" key="3">
    <source>
        <dbReference type="Proteomes" id="UP001150925"/>
    </source>
</evidence>
<accession>A0A9W8AJ51</accession>
<dbReference type="AlphaFoldDB" id="A0A9W8AJ51"/>
<gene>
    <name evidence="2" type="ORF">IWQ62_005876</name>
</gene>
<comment type="caution">
    <text evidence="2">The sequence shown here is derived from an EMBL/GenBank/DDBJ whole genome shotgun (WGS) entry which is preliminary data.</text>
</comment>